<keyword evidence="1" id="KW-1133">Transmembrane helix</keyword>
<dbReference type="AlphaFoldDB" id="A0A449BJ15"/>
<feature type="transmembrane region" description="Helical" evidence="1">
    <location>
        <begin position="32"/>
        <end position="50"/>
    </location>
</feature>
<reference evidence="2 3" key="1">
    <citation type="submission" date="2019-01" db="EMBL/GenBank/DDBJ databases">
        <authorList>
            <consortium name="Pathogen Informatics"/>
        </authorList>
    </citation>
    <scope>NUCLEOTIDE SEQUENCE [LARGE SCALE GENOMIC DNA]</scope>
    <source>
        <strain evidence="2 3">NCTC10172</strain>
    </source>
</reference>
<proteinExistence type="predicted"/>
<keyword evidence="3" id="KW-1185">Reference proteome</keyword>
<keyword evidence="1" id="KW-0472">Membrane</keyword>
<dbReference type="PROSITE" id="PS51257">
    <property type="entry name" value="PROKAR_LIPOPROTEIN"/>
    <property type="match status" value="1"/>
</dbReference>
<evidence type="ECO:0008006" key="4">
    <source>
        <dbReference type="Google" id="ProtNLM"/>
    </source>
</evidence>
<keyword evidence="1" id="KW-0812">Transmembrane</keyword>
<protein>
    <recommendedName>
        <fullName evidence="4">Lipoprotein</fullName>
    </recommendedName>
</protein>
<dbReference type="Proteomes" id="UP000290909">
    <property type="component" value="Chromosome"/>
</dbReference>
<gene>
    <name evidence="2" type="ORF">NCTC10172_00439</name>
</gene>
<name>A0A449BJ15_9MOLU</name>
<accession>A0A449BJ15</accession>
<dbReference type="EMBL" id="LR215050">
    <property type="protein sequence ID" value="VEU82428.1"/>
    <property type="molecule type" value="Genomic_DNA"/>
</dbReference>
<sequence length="59" mass="6542">MKVFKITWIILFVIAAGCLVVSVVYPHVVIRVTGIVALVLAAIASFVLNFKEEKAKRKK</sequence>
<dbReference type="STRING" id="1408416.GCA_000702765_00051"/>
<evidence type="ECO:0000313" key="3">
    <source>
        <dbReference type="Proteomes" id="UP000290909"/>
    </source>
</evidence>
<dbReference type="KEGG" id="ahk:NCTC10172_00439"/>
<organism evidence="2 3">
    <name type="scientific">Acholeplasma hippikon</name>
    <dbReference type="NCBI Taxonomy" id="264636"/>
    <lineage>
        <taxon>Bacteria</taxon>
        <taxon>Bacillati</taxon>
        <taxon>Mycoplasmatota</taxon>
        <taxon>Mollicutes</taxon>
        <taxon>Acholeplasmatales</taxon>
        <taxon>Acholeplasmataceae</taxon>
        <taxon>Acholeplasma</taxon>
    </lineage>
</organism>
<evidence type="ECO:0000256" key="1">
    <source>
        <dbReference type="SAM" id="Phobius"/>
    </source>
</evidence>
<dbReference type="RefSeq" id="WP_035368090.1">
    <property type="nucleotide sequence ID" value="NZ_LR215050.1"/>
</dbReference>
<evidence type="ECO:0000313" key="2">
    <source>
        <dbReference type="EMBL" id="VEU82428.1"/>
    </source>
</evidence>
<feature type="transmembrane region" description="Helical" evidence="1">
    <location>
        <begin position="7"/>
        <end position="26"/>
    </location>
</feature>